<protein>
    <recommendedName>
        <fullName evidence="7">Large ribosomal subunit protein mL54</fullName>
    </recommendedName>
</protein>
<comment type="similarity">
    <text evidence="6">Belongs to the mitochondrion-specific ribosomal protein mL54 family.</text>
</comment>
<gene>
    <name evidence="9" type="primary">MRPL37</name>
    <name evidence="9" type="ORF">CFO_g3134</name>
</gene>
<evidence type="ECO:0000256" key="5">
    <source>
        <dbReference type="ARBA" id="ARBA00023274"/>
    </source>
</evidence>
<evidence type="ECO:0000313" key="10">
    <source>
        <dbReference type="Proteomes" id="UP000034841"/>
    </source>
</evidence>
<dbReference type="Pfam" id="PF08561">
    <property type="entry name" value="Ribosomal_L37"/>
    <property type="match status" value="1"/>
</dbReference>
<name>A0A0F8BPP9_CERFI</name>
<evidence type="ECO:0000256" key="3">
    <source>
        <dbReference type="ARBA" id="ARBA00022980"/>
    </source>
</evidence>
<sequence length="199" mass="21546">MILRNCLVRASTAARQPAVFRAFSASSLRLSATTEAASSEATTTTPSETGTSALDNNSTSSCPAGTVLKGLNFLNGQQDPVALPDEAYPTWLWKCLEVKERVKDESEDLAAIEFSKSKKQRRIAAKKARQIEADLMASGDMSALAPKIPLHEQSINLPGSLEGGFDDSMEAAEARAKLKKALRKDRKAKIKEANYLNTM</sequence>
<dbReference type="GO" id="GO:0005762">
    <property type="term" value="C:mitochondrial large ribosomal subunit"/>
    <property type="evidence" value="ECO:0007669"/>
    <property type="project" value="TreeGrafter"/>
</dbReference>
<keyword evidence="3 9" id="KW-0689">Ribosomal protein</keyword>
<dbReference type="InterPro" id="IPR013870">
    <property type="entry name" value="Ribosomal_mL54"/>
</dbReference>
<reference evidence="9 10" key="1">
    <citation type="submission" date="2015-04" db="EMBL/GenBank/DDBJ databases">
        <title>Genome sequence of Ceratocystis platani, a major pathogen of plane trees.</title>
        <authorList>
            <person name="Belbahri L."/>
        </authorList>
    </citation>
    <scope>NUCLEOTIDE SEQUENCE [LARGE SCALE GENOMIC DNA]</scope>
    <source>
        <strain evidence="9 10">CFO</strain>
    </source>
</reference>
<dbReference type="PANTHER" id="PTHR28595">
    <property type="entry name" value="39S RIBOSOMAL PROTEIN L54, MITOCHONDRIAL"/>
    <property type="match status" value="1"/>
</dbReference>
<accession>A0A0F8BPP9</accession>
<dbReference type="PANTHER" id="PTHR28595:SF1">
    <property type="entry name" value="LARGE RIBOSOMAL SUBUNIT PROTEIN ML54"/>
    <property type="match status" value="1"/>
</dbReference>
<organism evidence="9 10">
    <name type="scientific">Ceratocystis fimbriata f. sp. platani</name>
    <dbReference type="NCBI Taxonomy" id="88771"/>
    <lineage>
        <taxon>Eukaryota</taxon>
        <taxon>Fungi</taxon>
        <taxon>Dikarya</taxon>
        <taxon>Ascomycota</taxon>
        <taxon>Pezizomycotina</taxon>
        <taxon>Sordariomycetes</taxon>
        <taxon>Hypocreomycetidae</taxon>
        <taxon>Microascales</taxon>
        <taxon>Ceratocystidaceae</taxon>
        <taxon>Ceratocystis</taxon>
    </lineage>
</organism>
<keyword evidence="2" id="KW-0809">Transit peptide</keyword>
<dbReference type="AlphaFoldDB" id="A0A0F8BPP9"/>
<dbReference type="Proteomes" id="UP000034841">
    <property type="component" value="Unassembled WGS sequence"/>
</dbReference>
<dbReference type="OrthoDB" id="10252718at2759"/>
<evidence type="ECO:0000313" key="9">
    <source>
        <dbReference type="EMBL" id="KKF94518.1"/>
    </source>
</evidence>
<evidence type="ECO:0000256" key="4">
    <source>
        <dbReference type="ARBA" id="ARBA00023128"/>
    </source>
</evidence>
<proteinExistence type="inferred from homology"/>
<evidence type="ECO:0000256" key="8">
    <source>
        <dbReference type="SAM" id="MobiDB-lite"/>
    </source>
</evidence>
<keyword evidence="5" id="KW-0687">Ribonucleoprotein</keyword>
<dbReference type="GO" id="GO:0003735">
    <property type="term" value="F:structural constituent of ribosome"/>
    <property type="evidence" value="ECO:0007669"/>
    <property type="project" value="TreeGrafter"/>
</dbReference>
<keyword evidence="4" id="KW-0496">Mitochondrion</keyword>
<keyword evidence="10" id="KW-1185">Reference proteome</keyword>
<evidence type="ECO:0000256" key="2">
    <source>
        <dbReference type="ARBA" id="ARBA00022946"/>
    </source>
</evidence>
<comment type="caution">
    <text evidence="9">The sequence shown here is derived from an EMBL/GenBank/DDBJ whole genome shotgun (WGS) entry which is preliminary data.</text>
</comment>
<dbReference type="EMBL" id="LBBL01000154">
    <property type="protein sequence ID" value="KKF94518.1"/>
    <property type="molecule type" value="Genomic_DNA"/>
</dbReference>
<evidence type="ECO:0000256" key="1">
    <source>
        <dbReference type="ARBA" id="ARBA00004173"/>
    </source>
</evidence>
<evidence type="ECO:0000256" key="7">
    <source>
        <dbReference type="ARBA" id="ARBA00035179"/>
    </source>
</evidence>
<evidence type="ECO:0000256" key="6">
    <source>
        <dbReference type="ARBA" id="ARBA00033752"/>
    </source>
</evidence>
<comment type="subcellular location">
    <subcellularLocation>
        <location evidence="1">Mitochondrion</location>
    </subcellularLocation>
</comment>
<feature type="region of interest" description="Disordered" evidence="8">
    <location>
        <begin position="35"/>
        <end position="59"/>
    </location>
</feature>
<feature type="compositionally biased region" description="Low complexity" evidence="8">
    <location>
        <begin position="35"/>
        <end position="54"/>
    </location>
</feature>